<organism evidence="2 3">
    <name type="scientific">PS1 clade bacterium</name>
    <dbReference type="NCBI Taxonomy" id="2175152"/>
    <lineage>
        <taxon>Bacteria</taxon>
        <taxon>Pseudomonadati</taxon>
        <taxon>Pseudomonadota</taxon>
        <taxon>Alphaproteobacteria</taxon>
        <taxon>PS1 clade</taxon>
    </lineage>
</organism>
<dbReference type="PIRSF" id="PIRSF032162">
    <property type="entry name" value="UCP032162_imp"/>
    <property type="match status" value="1"/>
</dbReference>
<dbReference type="AlphaFoldDB" id="A0A937HI90"/>
<comment type="caution">
    <text evidence="2">The sequence shown here is derived from an EMBL/GenBank/DDBJ whole genome shotgun (WGS) entry which is preliminary data.</text>
</comment>
<proteinExistence type="predicted"/>
<feature type="transmembrane region" description="Helical" evidence="1">
    <location>
        <begin position="18"/>
        <end position="38"/>
    </location>
</feature>
<dbReference type="Proteomes" id="UP000785783">
    <property type="component" value="Unassembled WGS sequence"/>
</dbReference>
<dbReference type="InterPro" id="IPR016990">
    <property type="entry name" value="UCP032162_TM"/>
</dbReference>
<keyword evidence="1" id="KW-0812">Transmembrane</keyword>
<reference evidence="2" key="1">
    <citation type="submission" date="2020-10" db="EMBL/GenBank/DDBJ databases">
        <title>Microbiome of the Black Sea water column analyzed by genome centric metagenomics.</title>
        <authorList>
            <person name="Cabello-Yeves P.J."/>
            <person name="Callieri C."/>
            <person name="Picazo A."/>
            <person name="Mehrshad M."/>
            <person name="Haro-Moreno J.M."/>
            <person name="Roda-Garcia J."/>
            <person name="Dzembekova N."/>
            <person name="Slabakova V."/>
            <person name="Slabakova N."/>
            <person name="Moncheva S."/>
            <person name="Rodriguez-Valera F."/>
        </authorList>
    </citation>
    <scope>NUCLEOTIDE SEQUENCE</scope>
    <source>
        <strain evidence="2">BS307-5m-G5</strain>
    </source>
</reference>
<feature type="non-terminal residue" evidence="2">
    <location>
        <position position="1"/>
    </location>
</feature>
<sequence>EDFDLVLRPNMSLSRQGFFWLMVCFTGISVVVGGYFWSLGAWPVFGFFGLDVLLLYGAFRLNYRYGKRYETLRLADKKLIFSQVTPMGDARAWEFDPYWVRVKLERFGSDGEDIGALILSSHGKYVSVGAFLAPEERESLAASLQATLGRLRNGLLPQAV</sequence>
<feature type="transmembrane region" description="Helical" evidence="1">
    <location>
        <begin position="44"/>
        <end position="63"/>
    </location>
</feature>
<dbReference type="EMBL" id="JADHOK010000078">
    <property type="protein sequence ID" value="MBL6762152.1"/>
    <property type="molecule type" value="Genomic_DNA"/>
</dbReference>
<gene>
    <name evidence="2" type="ORF">ISQ19_05595</name>
</gene>
<name>A0A937HI90_9PROT</name>
<evidence type="ECO:0000313" key="3">
    <source>
        <dbReference type="Proteomes" id="UP000785783"/>
    </source>
</evidence>
<accession>A0A937HI90</accession>
<evidence type="ECO:0000313" key="2">
    <source>
        <dbReference type="EMBL" id="MBL6762152.1"/>
    </source>
</evidence>
<protein>
    <submittedName>
        <fullName evidence="2">DUF2244 domain-containing protein</fullName>
    </submittedName>
</protein>
<dbReference type="InterPro" id="IPR019253">
    <property type="entry name" value="DUF2244_TM"/>
</dbReference>
<evidence type="ECO:0000256" key="1">
    <source>
        <dbReference type="SAM" id="Phobius"/>
    </source>
</evidence>
<keyword evidence="1" id="KW-1133">Transmembrane helix</keyword>
<keyword evidence="1" id="KW-0472">Membrane</keyword>
<dbReference type="Pfam" id="PF10003">
    <property type="entry name" value="DUF2244"/>
    <property type="match status" value="1"/>
</dbReference>